<dbReference type="RefSeq" id="WP_094048742.1">
    <property type="nucleotide sequence ID" value="NZ_CP022535.1"/>
</dbReference>
<dbReference type="AlphaFoldDB" id="A0A222EPM0"/>
<feature type="transmembrane region" description="Helical" evidence="2">
    <location>
        <begin position="91"/>
        <end position="113"/>
    </location>
</feature>
<dbReference type="OrthoDB" id="389089at2"/>
<evidence type="ECO:0008006" key="5">
    <source>
        <dbReference type="Google" id="ProtNLM"/>
    </source>
</evidence>
<dbReference type="KEGG" id="scou:SCORR_v1c04400"/>
<evidence type="ECO:0000256" key="1">
    <source>
        <dbReference type="SAM" id="Coils"/>
    </source>
</evidence>
<proteinExistence type="predicted"/>
<organism evidence="3 4">
    <name type="scientific">Spiroplasma corruscae</name>
    <dbReference type="NCBI Taxonomy" id="216934"/>
    <lineage>
        <taxon>Bacteria</taxon>
        <taxon>Bacillati</taxon>
        <taxon>Mycoplasmatota</taxon>
        <taxon>Mollicutes</taxon>
        <taxon>Entomoplasmatales</taxon>
        <taxon>Spiroplasmataceae</taxon>
        <taxon>Spiroplasma</taxon>
    </lineage>
</organism>
<keyword evidence="2" id="KW-0472">Membrane</keyword>
<evidence type="ECO:0000256" key="2">
    <source>
        <dbReference type="SAM" id="Phobius"/>
    </source>
</evidence>
<keyword evidence="4" id="KW-1185">Reference proteome</keyword>
<reference evidence="3 4" key="1">
    <citation type="submission" date="2017-07" db="EMBL/GenBank/DDBJ databases">
        <title>Complete genome sequence of Spiroplasma corruscae EC-1 (DSM 19793).</title>
        <authorList>
            <person name="Tsai Y.-M."/>
            <person name="Lo W.-S."/>
            <person name="Kuo C.-H."/>
        </authorList>
    </citation>
    <scope>NUCLEOTIDE SEQUENCE [LARGE SCALE GENOMIC DNA]</scope>
    <source>
        <strain evidence="3 4">EC-1</strain>
    </source>
</reference>
<name>A0A222EPM0_9MOLU</name>
<keyword evidence="2" id="KW-1133">Transmembrane helix</keyword>
<feature type="transmembrane region" description="Helical" evidence="2">
    <location>
        <begin position="149"/>
        <end position="174"/>
    </location>
</feature>
<feature type="transmembrane region" description="Helical" evidence="2">
    <location>
        <begin position="42"/>
        <end position="63"/>
    </location>
</feature>
<dbReference type="EMBL" id="CP022535">
    <property type="protein sequence ID" value="ASP28214.1"/>
    <property type="molecule type" value="Genomic_DNA"/>
</dbReference>
<dbReference type="Proteomes" id="UP000203229">
    <property type="component" value="Chromosome"/>
</dbReference>
<protein>
    <recommendedName>
        <fullName evidence="5">Transmembrane protein</fullName>
    </recommendedName>
</protein>
<keyword evidence="2" id="KW-0812">Transmembrane</keyword>
<accession>A0A222EPM0</accession>
<keyword evidence="1" id="KW-0175">Coiled coil</keyword>
<feature type="coiled-coil region" evidence="1">
    <location>
        <begin position="196"/>
        <end position="223"/>
    </location>
</feature>
<sequence length="256" mass="30589">MKKFKVTEKSLINYTILSFFGLCFVISTLLDPCNDDKLYQKITIIKIFFGLLIVFWILLKFYIEITRLIKRFRINYGMIKNYDWFLRFENLWTFIKTILLITPFLALNIYWALSVMNSIEDFEVFSLELAKSFSGDFLNKFGFFTNQKVFLFGATIIWAMFLSLFFATVFYIGYKIAMKRFTNNLIRINEKISNNCKKTKEYKDMLGDNLKELEEEKANIDKANFFIREVIVFTYVKFKISEMWKDVKKGTLPPRK</sequence>
<gene>
    <name evidence="3" type="ORF">SCORR_v1c04400</name>
</gene>
<evidence type="ECO:0000313" key="4">
    <source>
        <dbReference type="Proteomes" id="UP000203229"/>
    </source>
</evidence>
<evidence type="ECO:0000313" key="3">
    <source>
        <dbReference type="EMBL" id="ASP28214.1"/>
    </source>
</evidence>
<feature type="transmembrane region" description="Helical" evidence="2">
    <location>
        <begin position="12"/>
        <end position="30"/>
    </location>
</feature>